<dbReference type="InterPro" id="IPR021842">
    <property type="entry name" value="DUF3435"/>
</dbReference>
<feature type="region of interest" description="Disordered" evidence="1">
    <location>
        <begin position="1"/>
        <end position="21"/>
    </location>
</feature>
<protein>
    <recommendedName>
        <fullName evidence="4">FluG domain-containing protein</fullName>
    </recommendedName>
</protein>
<dbReference type="RefSeq" id="XP_031577886.1">
    <property type="nucleotide sequence ID" value="XM_031721354.1"/>
</dbReference>
<dbReference type="Pfam" id="PF11917">
    <property type="entry name" value="DUF3435"/>
    <property type="match status" value="1"/>
</dbReference>
<accession>A0A179UHX9</accession>
<proteinExistence type="predicted"/>
<dbReference type="VEuPathDB" id="FungiDB:BDBG_03695"/>
<gene>
    <name evidence="2" type="ORF">BDBG_03695</name>
</gene>
<dbReference type="PANTHER" id="PTHR37535:SF3">
    <property type="entry name" value="FLUG DOMAIN-CONTAINING PROTEIN"/>
    <property type="match status" value="1"/>
</dbReference>
<dbReference type="KEGG" id="bgh:BDBG_03695"/>
<sequence length="832" mass="96115">MVATTTARRQPARRGPGITRPKGYYQQRIEYHKAAGRTRPLLADRSKHNLKVMKRKLDKRMCAEELDMTRKEYLRGLTADRIKAFFDWLKDTHINRIKCASTVSTYWRHLKMLFARENGRILDEEIRSDCLNYKNKVIKEWGLRRLPRRRPPGTKDNLYDILRFHWERCTRVYTDEKQRLYVSVIQLLAFISGCRPVSLLDTRVDAKKGTKRKRQMVEAKTRGVEPRQVKKRKVSSSRRSGSAVEVDVDSGSDPEYSSNGSSSDRVADVISDDYTDSLLGEEDALASDDYDSGYETGPNNNDVGFISEHFIDDAYDAGPEQTGALLWRHIELYLIRSPVPGRPNIPLAKVTFLHTKQEDRKPRVKTIFLSHHPDPMFDILGQLLSLAKHDNIFEANIQNLKDIYYYSIPENQPGEPLKIKAKSLDQPVFRRPERGPNGPRTSDTEPMDYQTFYDYLTKLGKARGLKHSLLMYAWRRGLINAINYKAPSSVRDQVADHESNAVKYYLDREVQFPLQAAALEFVSDEVVDKAARGLLLDADLTAPTELPHHLQEELDNDPEIMELIDKNSEIWEALKALGFRSVRSAKGRTPLYWEKKRVYAELTSRKVWLRNELMNQARSEHFRNAPTERLNTYLSGTAGDAANHQSPPLPRLLIEERQLIVELVRVKTSELSEDEILERRFACMDLWVRLQDRKETKRLGLQRKRHLRATKPSSIGAETVKHLQSSELSRFSTLVGVLIPVRAAPEKLHELQCPFCNADPGRDYEAQCKIWDKPYRLWRHIEQIHSLELEAYSTGKKPCGLCIRKKVSYVPESIMEFTRHTFDVHGPRLRGV</sequence>
<dbReference type="Proteomes" id="UP000002038">
    <property type="component" value="Unassembled WGS sequence"/>
</dbReference>
<reference evidence="3" key="1">
    <citation type="journal article" date="2015" name="PLoS Genet.">
        <title>The dynamic genome and transcriptome of the human fungal pathogen Blastomyces and close relative Emmonsia.</title>
        <authorList>
            <person name="Munoz J.F."/>
            <person name="Gauthier G.M."/>
            <person name="Desjardins C.A."/>
            <person name="Gallo J.E."/>
            <person name="Holder J."/>
            <person name="Sullivan T.D."/>
            <person name="Marty A.J."/>
            <person name="Carmen J.C."/>
            <person name="Chen Z."/>
            <person name="Ding L."/>
            <person name="Gujja S."/>
            <person name="Magrini V."/>
            <person name="Misas E."/>
            <person name="Mitreva M."/>
            <person name="Priest M."/>
            <person name="Saif S."/>
            <person name="Whiston E.A."/>
            <person name="Young S."/>
            <person name="Zeng Q."/>
            <person name="Goldman W.E."/>
            <person name="Mardis E.R."/>
            <person name="Taylor J.W."/>
            <person name="McEwen J.G."/>
            <person name="Clay O.K."/>
            <person name="Klein B.S."/>
            <person name="Cuomo C.A."/>
        </authorList>
    </citation>
    <scope>NUCLEOTIDE SEQUENCE [LARGE SCALE GENOMIC DNA]</scope>
    <source>
        <strain evidence="3">SLH14081</strain>
    </source>
</reference>
<evidence type="ECO:0000313" key="3">
    <source>
        <dbReference type="Proteomes" id="UP000002038"/>
    </source>
</evidence>
<evidence type="ECO:0008006" key="4">
    <source>
        <dbReference type="Google" id="ProtNLM"/>
    </source>
</evidence>
<evidence type="ECO:0000313" key="2">
    <source>
        <dbReference type="EMBL" id="OAT07656.1"/>
    </source>
</evidence>
<feature type="compositionally biased region" description="Polar residues" evidence="1">
    <location>
        <begin position="255"/>
        <end position="264"/>
    </location>
</feature>
<feature type="region of interest" description="Disordered" evidence="1">
    <location>
        <begin position="210"/>
        <end position="267"/>
    </location>
</feature>
<keyword evidence="3" id="KW-1185">Reference proteome</keyword>
<dbReference type="GeneID" id="8509779"/>
<dbReference type="PANTHER" id="PTHR37535">
    <property type="entry name" value="FLUG DOMAIN PROTEIN"/>
    <property type="match status" value="1"/>
</dbReference>
<dbReference type="AlphaFoldDB" id="A0A179UHX9"/>
<organism evidence="2 3">
    <name type="scientific">Blastomyces gilchristii (strain SLH14081)</name>
    <name type="common">Blastomyces dermatitidis</name>
    <dbReference type="NCBI Taxonomy" id="559298"/>
    <lineage>
        <taxon>Eukaryota</taxon>
        <taxon>Fungi</taxon>
        <taxon>Dikarya</taxon>
        <taxon>Ascomycota</taxon>
        <taxon>Pezizomycotina</taxon>
        <taxon>Eurotiomycetes</taxon>
        <taxon>Eurotiomycetidae</taxon>
        <taxon>Onygenales</taxon>
        <taxon>Ajellomycetaceae</taxon>
        <taxon>Blastomyces</taxon>
    </lineage>
</organism>
<evidence type="ECO:0000256" key="1">
    <source>
        <dbReference type="SAM" id="MobiDB-lite"/>
    </source>
</evidence>
<dbReference type="EMBL" id="GG657453">
    <property type="protein sequence ID" value="OAT07656.1"/>
    <property type="molecule type" value="Genomic_DNA"/>
</dbReference>
<feature type="compositionally biased region" description="Basic and acidic residues" evidence="1">
    <location>
        <begin position="215"/>
        <end position="228"/>
    </location>
</feature>
<dbReference type="OrthoDB" id="4188324at2759"/>
<dbReference type="STRING" id="559298.A0A179UHX9"/>
<name>A0A179UHX9_BLAGS</name>